<evidence type="ECO:0000259" key="1">
    <source>
        <dbReference type="Pfam" id="PF09361"/>
    </source>
</evidence>
<dbReference type="InterPro" id="IPR010127">
    <property type="entry name" value="Phasin_subfam-1"/>
</dbReference>
<dbReference type="Proteomes" id="UP000634011">
    <property type="component" value="Unassembled WGS sequence"/>
</dbReference>
<comment type="caution">
    <text evidence="2">The sequence shown here is derived from an EMBL/GenBank/DDBJ whole genome shotgun (WGS) entry which is preliminary data.</text>
</comment>
<dbReference type="NCBIfam" id="TIGR01841">
    <property type="entry name" value="phasin"/>
    <property type="match status" value="1"/>
</dbReference>
<dbReference type="Pfam" id="PF09361">
    <property type="entry name" value="Phasin_2"/>
    <property type="match status" value="1"/>
</dbReference>
<sequence length="192" mass="20659">MFSVPEQFSAATKANIDAQLALFSTLSGKAFESVEKLVELNLNAVKSTLEESAETTKQLLAAKDPQEFFTLTSSHTQPTAEKLLAYSRHLASIASNAQSEFTSAAETQIAENNRKVQALFEEVSKNAPAGSEQLVSFFKTAMNNASAGYEQLSQTTKQAVETMEANLNSTVTQISQATQQASKAAPRTSAKK</sequence>
<reference evidence="2" key="1">
    <citation type="submission" date="2020-08" db="EMBL/GenBank/DDBJ databases">
        <title>Novel species isolated from subtropical streams in China.</title>
        <authorList>
            <person name="Lu H."/>
        </authorList>
    </citation>
    <scope>NUCLEOTIDE SEQUENCE</scope>
    <source>
        <strain evidence="2">KACC 12607</strain>
    </source>
</reference>
<feature type="domain" description="Phasin" evidence="1">
    <location>
        <begin position="6"/>
        <end position="109"/>
    </location>
</feature>
<gene>
    <name evidence="2" type="ORF">H8K32_14305</name>
</gene>
<protein>
    <submittedName>
        <fullName evidence="2">Phasin family protein</fullName>
    </submittedName>
</protein>
<organism evidence="2 3">
    <name type="scientific">Undibacterium jejuense</name>
    <dbReference type="NCBI Taxonomy" id="1344949"/>
    <lineage>
        <taxon>Bacteria</taxon>
        <taxon>Pseudomonadati</taxon>
        <taxon>Pseudomonadota</taxon>
        <taxon>Betaproteobacteria</taxon>
        <taxon>Burkholderiales</taxon>
        <taxon>Oxalobacteraceae</taxon>
        <taxon>Undibacterium</taxon>
    </lineage>
</organism>
<dbReference type="AlphaFoldDB" id="A0A923KQV2"/>
<evidence type="ECO:0000313" key="2">
    <source>
        <dbReference type="EMBL" id="MBC3863276.1"/>
    </source>
</evidence>
<proteinExistence type="predicted"/>
<name>A0A923KQV2_9BURK</name>
<keyword evidence="3" id="KW-1185">Reference proteome</keyword>
<evidence type="ECO:0000313" key="3">
    <source>
        <dbReference type="Proteomes" id="UP000634011"/>
    </source>
</evidence>
<dbReference type="RefSeq" id="WP_186913215.1">
    <property type="nucleotide sequence ID" value="NZ_JACOFV010000013.1"/>
</dbReference>
<dbReference type="EMBL" id="JACOFV010000013">
    <property type="protein sequence ID" value="MBC3863276.1"/>
    <property type="molecule type" value="Genomic_DNA"/>
</dbReference>
<accession>A0A923KQV2</accession>
<dbReference type="InterPro" id="IPR018968">
    <property type="entry name" value="Phasin"/>
</dbReference>